<evidence type="ECO:0000256" key="2">
    <source>
        <dbReference type="ARBA" id="ARBA00022741"/>
    </source>
</evidence>
<dbReference type="InterPro" id="IPR027417">
    <property type="entry name" value="P-loop_NTPase"/>
</dbReference>
<dbReference type="SMART" id="SM00382">
    <property type="entry name" value="AAA"/>
    <property type="match status" value="1"/>
</dbReference>
<dbReference type="Gene3D" id="3.40.50.300">
    <property type="entry name" value="P-loop containing nucleotide triphosphate hydrolases"/>
    <property type="match status" value="1"/>
</dbReference>
<dbReference type="PANTHER" id="PTHR24220">
    <property type="entry name" value="IMPORT ATP-BINDING PROTEIN"/>
    <property type="match status" value="1"/>
</dbReference>
<evidence type="ECO:0000256" key="3">
    <source>
        <dbReference type="ARBA" id="ARBA00022840"/>
    </source>
</evidence>
<dbReference type="InterPro" id="IPR003439">
    <property type="entry name" value="ABC_transporter-like_ATP-bd"/>
</dbReference>
<dbReference type="InterPro" id="IPR003593">
    <property type="entry name" value="AAA+_ATPase"/>
</dbReference>
<evidence type="ECO:0000313" key="5">
    <source>
        <dbReference type="EMBL" id="BDU77326.1"/>
    </source>
</evidence>
<keyword evidence="2" id="KW-0547">Nucleotide-binding</keyword>
<dbReference type="EMBL" id="AP027081">
    <property type="protein sequence ID" value="BDU77326.1"/>
    <property type="molecule type" value="Genomic_DNA"/>
</dbReference>
<evidence type="ECO:0000256" key="1">
    <source>
        <dbReference type="ARBA" id="ARBA00022448"/>
    </source>
</evidence>
<proteinExistence type="predicted"/>
<dbReference type="KEGG" id="msea:METESE_22840"/>
<evidence type="ECO:0000313" key="6">
    <source>
        <dbReference type="Proteomes" id="UP001228113"/>
    </source>
</evidence>
<reference evidence="5" key="1">
    <citation type="journal article" date="2023" name="Int. J. Syst. Evol. Microbiol.">
        <title>Mesoterricola silvestris gen. nov., sp. nov., Mesoterricola sediminis sp. nov., Geothrix oryzae sp. nov., Geothrix edaphica sp. nov., Geothrix rubra sp. nov., and Geothrix limicola sp. nov., six novel members of Acidobacteriota isolated from soils.</title>
        <authorList>
            <person name="Itoh H."/>
            <person name="Sugisawa Y."/>
            <person name="Mise K."/>
            <person name="Xu Z."/>
            <person name="Kuniyasu M."/>
            <person name="Ushijima N."/>
            <person name="Kawano K."/>
            <person name="Kobayashi E."/>
            <person name="Shiratori Y."/>
            <person name="Masuda Y."/>
            <person name="Senoo K."/>
        </authorList>
    </citation>
    <scope>NUCLEOTIDE SEQUENCE</scope>
    <source>
        <strain evidence="5">W786</strain>
    </source>
</reference>
<dbReference type="GO" id="GO:0005886">
    <property type="term" value="C:plasma membrane"/>
    <property type="evidence" value="ECO:0007669"/>
    <property type="project" value="TreeGrafter"/>
</dbReference>
<dbReference type="PROSITE" id="PS00211">
    <property type="entry name" value="ABC_TRANSPORTER_1"/>
    <property type="match status" value="1"/>
</dbReference>
<dbReference type="PANTHER" id="PTHR24220:SF86">
    <property type="entry name" value="ABC TRANSPORTER ABCH.1"/>
    <property type="match status" value="1"/>
</dbReference>
<dbReference type="GO" id="GO:0005524">
    <property type="term" value="F:ATP binding"/>
    <property type="evidence" value="ECO:0007669"/>
    <property type="project" value="UniProtKB-KW"/>
</dbReference>
<dbReference type="AlphaFoldDB" id="A0AA48H4J6"/>
<dbReference type="SUPFAM" id="SSF52540">
    <property type="entry name" value="P-loop containing nucleoside triphosphate hydrolases"/>
    <property type="match status" value="1"/>
</dbReference>
<keyword evidence="6" id="KW-1185">Reference proteome</keyword>
<dbReference type="InterPro" id="IPR015854">
    <property type="entry name" value="ABC_transpr_LolD-like"/>
</dbReference>
<dbReference type="GO" id="GO:0022857">
    <property type="term" value="F:transmembrane transporter activity"/>
    <property type="evidence" value="ECO:0007669"/>
    <property type="project" value="TreeGrafter"/>
</dbReference>
<dbReference type="PROSITE" id="PS50893">
    <property type="entry name" value="ABC_TRANSPORTER_2"/>
    <property type="match status" value="1"/>
</dbReference>
<feature type="domain" description="ABC transporter" evidence="4">
    <location>
        <begin position="2"/>
        <end position="224"/>
    </location>
</feature>
<name>A0AA48H4J6_9BACT</name>
<dbReference type="Pfam" id="PF00005">
    <property type="entry name" value="ABC_tran"/>
    <property type="match status" value="1"/>
</dbReference>
<organism evidence="5 6">
    <name type="scientific">Mesoterricola sediminis</name>
    <dbReference type="NCBI Taxonomy" id="2927980"/>
    <lineage>
        <taxon>Bacteria</taxon>
        <taxon>Pseudomonadati</taxon>
        <taxon>Acidobacteriota</taxon>
        <taxon>Holophagae</taxon>
        <taxon>Holophagales</taxon>
        <taxon>Holophagaceae</taxon>
        <taxon>Mesoterricola</taxon>
    </lineage>
</organism>
<keyword evidence="3 5" id="KW-0067">ATP-binding</keyword>
<dbReference type="CDD" id="cd03255">
    <property type="entry name" value="ABC_MJ0796_LolCDE_FtsE"/>
    <property type="match status" value="1"/>
</dbReference>
<gene>
    <name evidence="5" type="ORF">METESE_22840</name>
</gene>
<dbReference type="Proteomes" id="UP001228113">
    <property type="component" value="Chromosome"/>
</dbReference>
<protein>
    <submittedName>
        <fullName evidence="5">ABC transporter ATP-binding protein</fullName>
    </submittedName>
</protein>
<accession>A0AA48H4J6</accession>
<evidence type="ECO:0000259" key="4">
    <source>
        <dbReference type="PROSITE" id="PS50893"/>
    </source>
</evidence>
<dbReference type="GO" id="GO:0016887">
    <property type="term" value="F:ATP hydrolysis activity"/>
    <property type="evidence" value="ECO:0007669"/>
    <property type="project" value="InterPro"/>
</dbReference>
<dbReference type="InterPro" id="IPR017871">
    <property type="entry name" value="ABC_transporter-like_CS"/>
</dbReference>
<dbReference type="RefSeq" id="WP_243335458.1">
    <property type="nucleotide sequence ID" value="NZ_AP027081.1"/>
</dbReference>
<keyword evidence="1" id="KW-0813">Transport</keyword>
<dbReference type="InterPro" id="IPR017911">
    <property type="entry name" value="MacB-like_ATP-bd"/>
</dbReference>
<sequence>MITLAGVSKAFHPGTPAEHWALRDVDLALEPGQVTVLTGPSGAGKTTLLLLAGCLARPTSGRVLFRGEPISHLGERFLAETRNRHIGFVFQQFNLLPGRSALQNVLLPAVPLGTPWRARLDRAQGLLETLQVGHRAHAEASRLSSGEQQRVAIARALMNDPEILLADEPTANLDAAAAERFVDLLARLHTRGRTLLLSSHDPRLVASGVAHRTLRLADGRLEEA</sequence>